<feature type="compositionally biased region" description="Basic and acidic residues" evidence="1">
    <location>
        <begin position="308"/>
        <end position="317"/>
    </location>
</feature>
<feature type="compositionally biased region" description="Low complexity" evidence="1">
    <location>
        <begin position="8"/>
        <end position="19"/>
    </location>
</feature>
<dbReference type="Proteomes" id="UP000693970">
    <property type="component" value="Unassembled WGS sequence"/>
</dbReference>
<protein>
    <recommendedName>
        <fullName evidence="4">No apical meristem-associated C-terminal domain-containing protein</fullName>
    </recommendedName>
</protein>
<name>A0A9K3Q4P2_9STRA</name>
<evidence type="ECO:0008006" key="4">
    <source>
        <dbReference type="Google" id="ProtNLM"/>
    </source>
</evidence>
<gene>
    <name evidence="2" type="ORF">IV203_019847</name>
</gene>
<reference evidence="2" key="2">
    <citation type="submission" date="2021-04" db="EMBL/GenBank/DDBJ databases">
        <authorList>
            <person name="Podell S."/>
        </authorList>
    </citation>
    <scope>NUCLEOTIDE SEQUENCE</scope>
    <source>
        <strain evidence="2">Hildebrandi</strain>
    </source>
</reference>
<dbReference type="AlphaFoldDB" id="A0A9K3Q4P2"/>
<evidence type="ECO:0000313" key="3">
    <source>
        <dbReference type="Proteomes" id="UP000693970"/>
    </source>
</evidence>
<keyword evidence="3" id="KW-1185">Reference proteome</keyword>
<dbReference type="EMBL" id="JAGRRH010000004">
    <property type="protein sequence ID" value="KAG7371277.1"/>
    <property type="molecule type" value="Genomic_DNA"/>
</dbReference>
<evidence type="ECO:0000313" key="2">
    <source>
        <dbReference type="EMBL" id="KAG7371277.1"/>
    </source>
</evidence>
<feature type="compositionally biased region" description="Acidic residues" evidence="1">
    <location>
        <begin position="285"/>
        <end position="295"/>
    </location>
</feature>
<dbReference type="OrthoDB" id="167869at2759"/>
<feature type="region of interest" description="Disordered" evidence="1">
    <location>
        <begin position="1"/>
        <end position="22"/>
    </location>
</feature>
<feature type="region of interest" description="Disordered" evidence="1">
    <location>
        <begin position="267"/>
        <end position="317"/>
    </location>
</feature>
<proteinExistence type="predicted"/>
<evidence type="ECO:0000256" key="1">
    <source>
        <dbReference type="SAM" id="MobiDB-lite"/>
    </source>
</evidence>
<accession>A0A9K3Q4P2</accession>
<dbReference type="PANTHER" id="PTHR45023:SF4">
    <property type="entry name" value="GLYCINE-RICH PROTEIN-RELATED"/>
    <property type="match status" value="1"/>
</dbReference>
<dbReference type="PANTHER" id="PTHR45023">
    <property type="match status" value="1"/>
</dbReference>
<sequence length="317" mass="35334">MSPGTNASKKTPTTKKSTTACRKPKAKNYSSLDDQLLCTAYVNISSNGAKGTGQTAEMFWNDVHKVFLSLHPPEKVASVAQERDAASLMNRFQRHIQKSVNIFNKYYRRLQREGPSGTPDAELVKLAIQQYNENEKPKFQFEGCLEILKELAKFQTMVEEQKDALDGSSAVNIVCPPMGHGLPRPTGSKAAKKMLKEDRSIAATESEKVKAIKDLAGSHEILATELQRNRELTELKNKQDHCFKMFELYRSMGKVEEAERYMIQLEQLSQPPSGGASRPPVNDLSSDDSDNECESFNDVPSSIDDDIDNHASESADE</sequence>
<organism evidence="2 3">
    <name type="scientific">Nitzschia inconspicua</name>
    <dbReference type="NCBI Taxonomy" id="303405"/>
    <lineage>
        <taxon>Eukaryota</taxon>
        <taxon>Sar</taxon>
        <taxon>Stramenopiles</taxon>
        <taxon>Ochrophyta</taxon>
        <taxon>Bacillariophyta</taxon>
        <taxon>Bacillariophyceae</taxon>
        <taxon>Bacillariophycidae</taxon>
        <taxon>Bacillariales</taxon>
        <taxon>Bacillariaceae</taxon>
        <taxon>Nitzschia</taxon>
    </lineage>
</organism>
<reference evidence="2" key="1">
    <citation type="journal article" date="2021" name="Sci. Rep.">
        <title>Diploid genomic architecture of Nitzschia inconspicua, an elite biomass production diatom.</title>
        <authorList>
            <person name="Oliver A."/>
            <person name="Podell S."/>
            <person name="Pinowska A."/>
            <person name="Traller J.C."/>
            <person name="Smith S.R."/>
            <person name="McClure R."/>
            <person name="Beliaev A."/>
            <person name="Bohutskyi P."/>
            <person name="Hill E.A."/>
            <person name="Rabines A."/>
            <person name="Zheng H."/>
            <person name="Allen L.Z."/>
            <person name="Kuo A."/>
            <person name="Grigoriev I.V."/>
            <person name="Allen A.E."/>
            <person name="Hazlebeck D."/>
            <person name="Allen E.E."/>
        </authorList>
    </citation>
    <scope>NUCLEOTIDE SEQUENCE</scope>
    <source>
        <strain evidence="2">Hildebrandi</strain>
    </source>
</reference>
<comment type="caution">
    <text evidence="2">The sequence shown here is derived from an EMBL/GenBank/DDBJ whole genome shotgun (WGS) entry which is preliminary data.</text>
</comment>